<evidence type="ECO:0000256" key="2">
    <source>
        <dbReference type="ARBA" id="ARBA00022777"/>
    </source>
</evidence>
<organism evidence="4 5">
    <name type="scientific">Marinomonas maritima</name>
    <dbReference type="NCBI Taxonomy" id="2940935"/>
    <lineage>
        <taxon>Bacteria</taxon>
        <taxon>Pseudomonadati</taxon>
        <taxon>Pseudomonadota</taxon>
        <taxon>Gammaproteobacteria</taxon>
        <taxon>Oceanospirillales</taxon>
        <taxon>Oceanospirillaceae</taxon>
        <taxon>Marinomonas</taxon>
    </lineage>
</organism>
<comment type="caution">
    <text evidence="4">The sequence shown here is derived from an EMBL/GenBank/DDBJ whole genome shotgun (WGS) entry which is preliminary data.</text>
</comment>
<keyword evidence="1" id="KW-0808">Transferase</keyword>
<keyword evidence="2" id="KW-0418">Kinase</keyword>
<sequence length="321" mass="34989">MSFTLLADIGGTNTRFVLAKEGHGILSDSYEAFPNSGASSPEVLIQRYFQNQGIESCKQVVLALAAPTYGEEIVLTNHDWRFTIKSISAVSGAQDVRFINDLEALGYGLSALKSEQLQHLAGPSISGKNGPRVVVGAGTGFNAAIVTQAANGDHHVKAMEVGHMTLTVETQDEFDLWQYLAQGRERASVERALSGLGIEQIYQWHCQKNAYKPLHINAQSISSAALNKTDPMAEKAMQTFVHIYARTVGDLALAFLPKGGIFLSGSVTRAMAPWLQGSGFFDCFLAKGRQRDLMRQFPIYILQDDQAALLGCEIAANYDRN</sequence>
<proteinExistence type="inferred from homology"/>
<evidence type="ECO:0000256" key="1">
    <source>
        <dbReference type="ARBA" id="ARBA00022679"/>
    </source>
</evidence>
<dbReference type="Gene3D" id="3.40.367.20">
    <property type="match status" value="1"/>
</dbReference>
<protein>
    <submittedName>
        <fullName evidence="4">ROK family protein</fullName>
    </submittedName>
</protein>
<reference evidence="4" key="1">
    <citation type="submission" date="2023-01" db="EMBL/GenBank/DDBJ databases">
        <title>Psychroserpens sp. MSW6 and Marinomonas sp. RSW2, isolated from seawater.</title>
        <authorList>
            <person name="Kristyanto S."/>
            <person name="Jung J."/>
            <person name="Kim J.M."/>
            <person name="Jeon C.O."/>
        </authorList>
    </citation>
    <scope>NUCLEOTIDE SEQUENCE</scope>
    <source>
        <strain evidence="4">RSW2</strain>
    </source>
</reference>
<dbReference type="RefSeq" id="WP_255896983.1">
    <property type="nucleotide sequence ID" value="NZ_JAMZEG020000004.1"/>
</dbReference>
<dbReference type="InterPro" id="IPR003836">
    <property type="entry name" value="Glucokinase"/>
</dbReference>
<keyword evidence="5" id="KW-1185">Reference proteome</keyword>
<gene>
    <name evidence="4" type="ORF">M3I01_016325</name>
</gene>
<dbReference type="EMBL" id="JAMZEG020000004">
    <property type="protein sequence ID" value="MDE8604432.1"/>
    <property type="molecule type" value="Genomic_DNA"/>
</dbReference>
<dbReference type="SUPFAM" id="SSF53067">
    <property type="entry name" value="Actin-like ATPase domain"/>
    <property type="match status" value="1"/>
</dbReference>
<evidence type="ECO:0000313" key="4">
    <source>
        <dbReference type="EMBL" id="MDE8604432.1"/>
    </source>
</evidence>
<dbReference type="Proteomes" id="UP001139522">
    <property type="component" value="Unassembled WGS sequence"/>
</dbReference>
<dbReference type="Pfam" id="PF02685">
    <property type="entry name" value="Glucokinase"/>
    <property type="match status" value="1"/>
</dbReference>
<evidence type="ECO:0000256" key="3">
    <source>
        <dbReference type="RuleBase" id="RU004046"/>
    </source>
</evidence>
<dbReference type="InterPro" id="IPR050201">
    <property type="entry name" value="Bacterial_glucokinase"/>
</dbReference>
<dbReference type="PANTHER" id="PTHR47690">
    <property type="entry name" value="GLUCOKINASE"/>
    <property type="match status" value="1"/>
</dbReference>
<dbReference type="InterPro" id="IPR043129">
    <property type="entry name" value="ATPase_NBD"/>
</dbReference>
<dbReference type="CDD" id="cd24008">
    <property type="entry name" value="ASKHA_NBD_GLK"/>
    <property type="match status" value="1"/>
</dbReference>
<accession>A0ABT5WHY6</accession>
<comment type="similarity">
    <text evidence="3">Belongs to the bacterial glucokinase family.</text>
</comment>
<dbReference type="Gene3D" id="3.30.420.40">
    <property type="match status" value="1"/>
</dbReference>
<name>A0ABT5WHY6_9GAMM</name>
<dbReference type="PANTHER" id="PTHR47690:SF1">
    <property type="entry name" value="GLUCOKINASE"/>
    <property type="match status" value="1"/>
</dbReference>
<evidence type="ECO:0000313" key="5">
    <source>
        <dbReference type="Proteomes" id="UP001139522"/>
    </source>
</evidence>